<dbReference type="Gene3D" id="1.10.10.10">
    <property type="entry name" value="Winged helix-like DNA-binding domain superfamily/Winged helix DNA-binding domain"/>
    <property type="match status" value="1"/>
</dbReference>
<dbReference type="Gene3D" id="1.10.1740.10">
    <property type="match status" value="1"/>
</dbReference>
<keyword evidence="2" id="KW-0805">Transcription regulation</keyword>
<keyword evidence="3" id="KW-0731">Sigma factor</keyword>
<evidence type="ECO:0000256" key="1">
    <source>
        <dbReference type="ARBA" id="ARBA00010641"/>
    </source>
</evidence>
<gene>
    <name evidence="6" type="ORF">J2W55_000956</name>
</gene>
<name>A0ABU1T754_9SPHI</name>
<comment type="similarity">
    <text evidence="1">Belongs to the sigma-70 factor family. ECF subfamily.</text>
</comment>
<keyword evidence="4" id="KW-0804">Transcription</keyword>
<dbReference type="PANTHER" id="PTHR43133">
    <property type="entry name" value="RNA POLYMERASE ECF-TYPE SIGMA FACTO"/>
    <property type="match status" value="1"/>
</dbReference>
<dbReference type="Proteomes" id="UP001247620">
    <property type="component" value="Unassembled WGS sequence"/>
</dbReference>
<dbReference type="InterPro" id="IPR013324">
    <property type="entry name" value="RNA_pol_sigma_r3/r4-like"/>
</dbReference>
<evidence type="ECO:0000313" key="7">
    <source>
        <dbReference type="Proteomes" id="UP001247620"/>
    </source>
</evidence>
<dbReference type="InterPro" id="IPR039425">
    <property type="entry name" value="RNA_pol_sigma-70-like"/>
</dbReference>
<dbReference type="InterPro" id="IPR013249">
    <property type="entry name" value="RNA_pol_sigma70_r4_t2"/>
</dbReference>
<keyword evidence="7" id="KW-1185">Reference proteome</keyword>
<dbReference type="PANTHER" id="PTHR43133:SF46">
    <property type="entry name" value="RNA POLYMERASE SIGMA-70 FACTOR ECF SUBFAMILY"/>
    <property type="match status" value="1"/>
</dbReference>
<dbReference type="SUPFAM" id="SSF88946">
    <property type="entry name" value="Sigma2 domain of RNA polymerase sigma factors"/>
    <property type="match status" value="1"/>
</dbReference>
<proteinExistence type="inferred from homology"/>
<sequence length="198" mass="22615">MLDIDVKDLLLKIAHDDDLASFKKIYFLYYERLLNLACSFVKLTEVGEEIVDDVFVKIWETRANLANVNNLTVYLYVAVKNQSLNYNAANRMTYVDIESVNFEFKDHSGSAEDILITDELAKTIDNTVEQLPAQCKMVYKLVKEERLKYRQVAEILNISVKTVEYHMGNALKTIAAAISAPTVGHKKVLKKIANIFLF</sequence>
<organism evidence="6 7">
    <name type="scientific">Mucilaginibacter pocheonensis</name>
    <dbReference type="NCBI Taxonomy" id="398050"/>
    <lineage>
        <taxon>Bacteria</taxon>
        <taxon>Pseudomonadati</taxon>
        <taxon>Bacteroidota</taxon>
        <taxon>Sphingobacteriia</taxon>
        <taxon>Sphingobacteriales</taxon>
        <taxon>Sphingobacteriaceae</taxon>
        <taxon>Mucilaginibacter</taxon>
    </lineage>
</organism>
<evidence type="ECO:0000313" key="6">
    <source>
        <dbReference type="EMBL" id="MDR6941128.1"/>
    </source>
</evidence>
<dbReference type="InterPro" id="IPR014327">
    <property type="entry name" value="RNA_pol_sigma70_bacteroid"/>
</dbReference>
<accession>A0ABU1T754</accession>
<dbReference type="EMBL" id="JAVDUU010000001">
    <property type="protein sequence ID" value="MDR6941128.1"/>
    <property type="molecule type" value="Genomic_DNA"/>
</dbReference>
<protein>
    <submittedName>
        <fullName evidence="6">RNA polymerase sigma-70 factor (ECF subfamily)</fullName>
    </submittedName>
</protein>
<dbReference type="InterPro" id="IPR036388">
    <property type="entry name" value="WH-like_DNA-bd_sf"/>
</dbReference>
<evidence type="ECO:0000256" key="3">
    <source>
        <dbReference type="ARBA" id="ARBA00023082"/>
    </source>
</evidence>
<evidence type="ECO:0000259" key="5">
    <source>
        <dbReference type="Pfam" id="PF08281"/>
    </source>
</evidence>
<dbReference type="Pfam" id="PF08281">
    <property type="entry name" value="Sigma70_r4_2"/>
    <property type="match status" value="1"/>
</dbReference>
<dbReference type="InterPro" id="IPR014284">
    <property type="entry name" value="RNA_pol_sigma-70_dom"/>
</dbReference>
<feature type="domain" description="RNA polymerase sigma factor 70 region 4 type 2" evidence="5">
    <location>
        <begin position="124"/>
        <end position="173"/>
    </location>
</feature>
<dbReference type="InterPro" id="IPR013325">
    <property type="entry name" value="RNA_pol_sigma_r2"/>
</dbReference>
<dbReference type="RefSeq" id="WP_310092523.1">
    <property type="nucleotide sequence ID" value="NZ_JAVDUU010000001.1"/>
</dbReference>
<dbReference type="SUPFAM" id="SSF88659">
    <property type="entry name" value="Sigma3 and sigma4 domains of RNA polymerase sigma factors"/>
    <property type="match status" value="1"/>
</dbReference>
<dbReference type="NCBIfam" id="TIGR02985">
    <property type="entry name" value="Sig70_bacteroi1"/>
    <property type="match status" value="1"/>
</dbReference>
<reference evidence="6 7" key="1">
    <citation type="submission" date="2023-07" db="EMBL/GenBank/DDBJ databases">
        <title>Sorghum-associated microbial communities from plants grown in Nebraska, USA.</title>
        <authorList>
            <person name="Schachtman D."/>
        </authorList>
    </citation>
    <scope>NUCLEOTIDE SEQUENCE [LARGE SCALE GENOMIC DNA]</scope>
    <source>
        <strain evidence="6 7">3262</strain>
    </source>
</reference>
<comment type="caution">
    <text evidence="6">The sequence shown here is derived from an EMBL/GenBank/DDBJ whole genome shotgun (WGS) entry which is preliminary data.</text>
</comment>
<dbReference type="NCBIfam" id="TIGR02937">
    <property type="entry name" value="sigma70-ECF"/>
    <property type="match status" value="1"/>
</dbReference>
<evidence type="ECO:0000256" key="4">
    <source>
        <dbReference type="ARBA" id="ARBA00023163"/>
    </source>
</evidence>
<evidence type="ECO:0000256" key="2">
    <source>
        <dbReference type="ARBA" id="ARBA00023015"/>
    </source>
</evidence>